<keyword evidence="6" id="KW-0732">Signal</keyword>
<evidence type="ECO:0000256" key="4">
    <source>
        <dbReference type="ARBA" id="ARBA00023136"/>
    </source>
</evidence>
<evidence type="ECO:0000256" key="5">
    <source>
        <dbReference type="SAM" id="Phobius"/>
    </source>
</evidence>
<feature type="transmembrane region" description="Helical" evidence="5">
    <location>
        <begin position="630"/>
        <end position="653"/>
    </location>
</feature>
<feature type="transmembrane region" description="Helical" evidence="5">
    <location>
        <begin position="483"/>
        <end position="512"/>
    </location>
</feature>
<feature type="signal peptide" evidence="6">
    <location>
        <begin position="1"/>
        <end position="19"/>
    </location>
</feature>
<dbReference type="PANTHER" id="PTHR45902:SF4">
    <property type="entry name" value="G-PROTEIN COUPLED RECEPTORS FAMILY 2 PROFILE 2 DOMAIN-CONTAINING PROTEIN"/>
    <property type="match status" value="1"/>
</dbReference>
<evidence type="ECO:0000313" key="9">
    <source>
        <dbReference type="Proteomes" id="UP000663882"/>
    </source>
</evidence>
<keyword evidence="2 5" id="KW-0812">Transmembrane</keyword>
<dbReference type="Pfam" id="PF00002">
    <property type="entry name" value="7tm_2"/>
    <property type="match status" value="1"/>
</dbReference>
<dbReference type="PANTHER" id="PTHR45902">
    <property type="entry name" value="LATROPHILIN RECEPTOR-LIKE PROTEIN A"/>
    <property type="match status" value="1"/>
</dbReference>
<evidence type="ECO:0000256" key="6">
    <source>
        <dbReference type="SAM" id="SignalP"/>
    </source>
</evidence>
<feature type="domain" description="G-protein coupled receptors family 2 profile 2" evidence="7">
    <location>
        <begin position="424"/>
        <end position="681"/>
    </location>
</feature>
<accession>A0A814YYX9</accession>
<sequence>MFHYNHFLLIIFLLKYCFTFNNNEQCLIRDTCTNSSLLSPLVYNDEQFIQSRNCFCDSVCQQYGDCCYHTELLTNNYECIDYLLPTINNQILLFNTLSVWMRTKCLSIYIGSQVDIQCRNLNNYTFNDNPILFIPVTSLQTNITYRNYYCAYCNNDVNENIKFWEYKLFCSENNYNKDYLILNNDQEVQYYIHNLTKNCLKTILYPHNQGNLQPSVFIRPCKKSLSPICPSDTPIDLARNCSTFGTAYRYVKKSSIIYHNSYCAKCNHINNSDEITCLDPYIRSSLPMMTLIRIQPLSILFDPNLLQRYLNNNTIPHFIYSVSYNCTKLNEYYDLFQQKCSQITNSTQEFFISMKCSYPIQTLIQSYDKIYYNNGSIYLVNDTILLTKDEYVFISSNVIVFCADRWKNLLEASSIITSSFPIYRNILSVICTSISLGCLLLFGIIFYLIPSLHNLPGKCLLFLSISLFIGQLTFISTSNLTKYNSICFLSAIIIHYFYLSSFIWLLIISIHIHSTFNQQIRQQDKIDKNYRRLIIYNILVFCSTGIIILIGCLIQIISPQSKFSPAYGLIYCSISNINAMIIFFLLPIGCLLIIIIILFLRTLLTIYHSHKIAKLANVTSLSNTKNNNLIFIYARLASLMGIQWILLIFALAIRQTWSWIIFEIINSLPGVFICLGFLSSKRVLNSLKQKVSMKLIIRRSSSQSNTTTTTSTILMSSISPKKNIMKKLRF</sequence>
<dbReference type="OrthoDB" id="6134459at2759"/>
<evidence type="ECO:0000256" key="1">
    <source>
        <dbReference type="ARBA" id="ARBA00004141"/>
    </source>
</evidence>
<keyword evidence="4 5" id="KW-0472">Membrane</keyword>
<comment type="caution">
    <text evidence="8">The sequence shown here is derived from an EMBL/GenBank/DDBJ whole genome shotgun (WGS) entry which is preliminary data.</text>
</comment>
<dbReference type="Proteomes" id="UP000663882">
    <property type="component" value="Unassembled WGS sequence"/>
</dbReference>
<evidence type="ECO:0000256" key="3">
    <source>
        <dbReference type="ARBA" id="ARBA00022989"/>
    </source>
</evidence>
<dbReference type="InterPro" id="IPR053231">
    <property type="entry name" value="GPCR_LN-TM7"/>
</dbReference>
<evidence type="ECO:0000313" key="8">
    <source>
        <dbReference type="EMBL" id="CAF1235377.1"/>
    </source>
</evidence>
<dbReference type="InterPro" id="IPR017981">
    <property type="entry name" value="GPCR_2-like_7TM"/>
</dbReference>
<dbReference type="PROSITE" id="PS50261">
    <property type="entry name" value="G_PROTEIN_RECEP_F2_4"/>
    <property type="match status" value="1"/>
</dbReference>
<evidence type="ECO:0000259" key="7">
    <source>
        <dbReference type="PROSITE" id="PS50261"/>
    </source>
</evidence>
<protein>
    <recommendedName>
        <fullName evidence="7">G-protein coupled receptors family 2 profile 2 domain-containing protein</fullName>
    </recommendedName>
</protein>
<name>A0A814YYX9_9BILA</name>
<keyword evidence="3 5" id="KW-1133">Transmembrane helix</keyword>
<dbReference type="GO" id="GO:0004930">
    <property type="term" value="F:G protein-coupled receptor activity"/>
    <property type="evidence" value="ECO:0007669"/>
    <property type="project" value="InterPro"/>
</dbReference>
<dbReference type="InterPro" id="IPR000832">
    <property type="entry name" value="GPCR_2_secretin-like"/>
</dbReference>
<feature type="transmembrane region" description="Helical" evidence="5">
    <location>
        <begin position="659"/>
        <end position="678"/>
    </location>
</feature>
<dbReference type="GO" id="GO:0016020">
    <property type="term" value="C:membrane"/>
    <property type="evidence" value="ECO:0007669"/>
    <property type="project" value="UniProtKB-SubCell"/>
</dbReference>
<comment type="subcellular location">
    <subcellularLocation>
        <location evidence="1">Membrane</location>
        <topology evidence="1">Multi-pass membrane protein</topology>
    </subcellularLocation>
</comment>
<feature type="transmembrane region" description="Helical" evidence="5">
    <location>
        <begin position="426"/>
        <end position="448"/>
    </location>
</feature>
<gene>
    <name evidence="8" type="ORF">RFH988_LOCUS26390</name>
</gene>
<proteinExistence type="predicted"/>
<reference evidence="8" key="1">
    <citation type="submission" date="2021-02" db="EMBL/GenBank/DDBJ databases">
        <authorList>
            <person name="Nowell W R."/>
        </authorList>
    </citation>
    <scope>NUCLEOTIDE SEQUENCE</scope>
</reference>
<dbReference type="CDD" id="cd15039">
    <property type="entry name" value="7tmB3_Methuselah-like"/>
    <property type="match status" value="1"/>
</dbReference>
<feature type="chain" id="PRO_5032488801" description="G-protein coupled receptors family 2 profile 2 domain-containing protein" evidence="6">
    <location>
        <begin position="20"/>
        <end position="730"/>
    </location>
</feature>
<dbReference type="AlphaFoldDB" id="A0A814YYX9"/>
<dbReference type="EMBL" id="CAJNOO010002093">
    <property type="protein sequence ID" value="CAF1235377.1"/>
    <property type="molecule type" value="Genomic_DNA"/>
</dbReference>
<dbReference type="GO" id="GO:0007166">
    <property type="term" value="P:cell surface receptor signaling pathway"/>
    <property type="evidence" value="ECO:0007669"/>
    <property type="project" value="InterPro"/>
</dbReference>
<dbReference type="Gene3D" id="1.20.1070.10">
    <property type="entry name" value="Rhodopsin 7-helix transmembrane proteins"/>
    <property type="match status" value="1"/>
</dbReference>
<feature type="transmembrane region" description="Helical" evidence="5">
    <location>
        <begin position="577"/>
        <end position="600"/>
    </location>
</feature>
<feature type="transmembrane region" description="Helical" evidence="5">
    <location>
        <begin position="460"/>
        <end position="477"/>
    </location>
</feature>
<evidence type="ECO:0000256" key="2">
    <source>
        <dbReference type="ARBA" id="ARBA00022692"/>
    </source>
</evidence>
<organism evidence="8 9">
    <name type="scientific">Rotaria sordida</name>
    <dbReference type="NCBI Taxonomy" id="392033"/>
    <lineage>
        <taxon>Eukaryota</taxon>
        <taxon>Metazoa</taxon>
        <taxon>Spiralia</taxon>
        <taxon>Gnathifera</taxon>
        <taxon>Rotifera</taxon>
        <taxon>Eurotatoria</taxon>
        <taxon>Bdelloidea</taxon>
        <taxon>Philodinida</taxon>
        <taxon>Philodinidae</taxon>
        <taxon>Rotaria</taxon>
    </lineage>
</organism>
<feature type="transmembrane region" description="Helical" evidence="5">
    <location>
        <begin position="533"/>
        <end position="557"/>
    </location>
</feature>